<dbReference type="Proteomes" id="UP000256964">
    <property type="component" value="Unassembled WGS sequence"/>
</dbReference>
<name>A0A371CNT2_9APHY</name>
<gene>
    <name evidence="2" type="ORF">OH76DRAFT_1411617</name>
</gene>
<evidence type="ECO:0000313" key="3">
    <source>
        <dbReference type="Proteomes" id="UP000256964"/>
    </source>
</evidence>
<dbReference type="AlphaFoldDB" id="A0A371CNT2"/>
<accession>A0A371CNT2</accession>
<dbReference type="EMBL" id="KZ857497">
    <property type="protein sequence ID" value="RDX41936.1"/>
    <property type="molecule type" value="Genomic_DNA"/>
</dbReference>
<evidence type="ECO:0000313" key="2">
    <source>
        <dbReference type="EMBL" id="RDX41936.1"/>
    </source>
</evidence>
<feature type="region of interest" description="Disordered" evidence="1">
    <location>
        <begin position="55"/>
        <end position="83"/>
    </location>
</feature>
<proteinExistence type="predicted"/>
<sequence length="95" mass="10410">MAARGPKYALSMESYEDYVSVKSGRASSTQYSLDQPVGDAQQDARSRALRCHGTNPARCLHHDHEDASKTQLTSSTGPPRTQVGTFIVRNSVCMH</sequence>
<keyword evidence="3" id="KW-1185">Reference proteome</keyword>
<evidence type="ECO:0000256" key="1">
    <source>
        <dbReference type="SAM" id="MobiDB-lite"/>
    </source>
</evidence>
<feature type="non-terminal residue" evidence="2">
    <location>
        <position position="95"/>
    </location>
</feature>
<reference evidence="2 3" key="1">
    <citation type="journal article" date="2018" name="Biotechnol. Biofuels">
        <title>Integrative visual omics of the white-rot fungus Polyporus brumalis exposes the biotechnological potential of its oxidative enzymes for delignifying raw plant biomass.</title>
        <authorList>
            <person name="Miyauchi S."/>
            <person name="Rancon A."/>
            <person name="Drula E."/>
            <person name="Hage H."/>
            <person name="Chaduli D."/>
            <person name="Favel A."/>
            <person name="Grisel S."/>
            <person name="Henrissat B."/>
            <person name="Herpoel-Gimbert I."/>
            <person name="Ruiz-Duenas F.J."/>
            <person name="Chevret D."/>
            <person name="Hainaut M."/>
            <person name="Lin J."/>
            <person name="Wang M."/>
            <person name="Pangilinan J."/>
            <person name="Lipzen A."/>
            <person name="Lesage-Meessen L."/>
            <person name="Navarro D."/>
            <person name="Riley R."/>
            <person name="Grigoriev I.V."/>
            <person name="Zhou S."/>
            <person name="Raouche S."/>
            <person name="Rosso M.N."/>
        </authorList>
    </citation>
    <scope>NUCLEOTIDE SEQUENCE [LARGE SCALE GENOMIC DNA]</scope>
    <source>
        <strain evidence="2 3">BRFM 1820</strain>
    </source>
</reference>
<feature type="region of interest" description="Disordered" evidence="1">
    <location>
        <begin position="28"/>
        <end position="47"/>
    </location>
</feature>
<protein>
    <submittedName>
        <fullName evidence="2">Uncharacterized protein</fullName>
    </submittedName>
</protein>
<feature type="compositionally biased region" description="Polar residues" evidence="1">
    <location>
        <begin position="69"/>
        <end position="83"/>
    </location>
</feature>
<organism evidence="2 3">
    <name type="scientific">Lentinus brumalis</name>
    <dbReference type="NCBI Taxonomy" id="2498619"/>
    <lineage>
        <taxon>Eukaryota</taxon>
        <taxon>Fungi</taxon>
        <taxon>Dikarya</taxon>
        <taxon>Basidiomycota</taxon>
        <taxon>Agaricomycotina</taxon>
        <taxon>Agaricomycetes</taxon>
        <taxon>Polyporales</taxon>
        <taxon>Polyporaceae</taxon>
        <taxon>Lentinus</taxon>
    </lineage>
</organism>